<accession>A0ABW2KYL6</accession>
<keyword evidence="4" id="KW-0378">Hydrolase</keyword>
<dbReference type="PANTHER" id="PTHR12917:SF1">
    <property type="entry name" value="AT13091P"/>
    <property type="match status" value="1"/>
</dbReference>
<dbReference type="PROSITE" id="PS50175">
    <property type="entry name" value="ASP_PROT_RETROV"/>
    <property type="match status" value="2"/>
</dbReference>
<sequence length="340" mass="37234">MRSVWKAALRPALVLLLFGLAVVSSPAQACKLRAAGHLPITMHGPQPLTDGAINGTPMRILVDTGAQQTILWRDLVERLDLRMTQVNGLMMYGVGGATRPKAARVEELRIGDHVVKDGRWLVAGEQALGNAEIGMLLGYDVFSEFDIEVDLAGGKMAFYAPQDCDGTALAHWSPQQFMLADLNDTKGRAEITVLLNGKPVKAILDTGASTTVIDADAARRLGVTEDSPDVVEAGASVGIGKKVVRNHVATFETLQIGDEMIRNPKLRIVPMHRYSRYQPRFSRLNVQVEDLPQMLIGADWFLAHRVLISNSQRRVYFTHNGRKPILQTVPPPGEEDTSDS</sequence>
<keyword evidence="2 7" id="KW-0645">Protease</keyword>
<comment type="similarity">
    <text evidence="1">Belongs to the DDI1 family.</text>
</comment>
<name>A0ABW2KYL6_9PROT</name>
<organism evidence="7 8">
    <name type="scientific">Rhodocista pekingensis</name>
    <dbReference type="NCBI Taxonomy" id="201185"/>
    <lineage>
        <taxon>Bacteria</taxon>
        <taxon>Pseudomonadati</taxon>
        <taxon>Pseudomonadota</taxon>
        <taxon>Alphaproteobacteria</taxon>
        <taxon>Rhodospirillales</taxon>
        <taxon>Azospirillaceae</taxon>
        <taxon>Rhodocista</taxon>
    </lineage>
</organism>
<comment type="caution">
    <text evidence="7">The sequence shown here is derived from an EMBL/GenBank/DDBJ whole genome shotgun (WGS) entry which is preliminary data.</text>
</comment>
<evidence type="ECO:0000256" key="1">
    <source>
        <dbReference type="ARBA" id="ARBA00009136"/>
    </source>
</evidence>
<reference evidence="8" key="1">
    <citation type="journal article" date="2019" name="Int. J. Syst. Evol. Microbiol.">
        <title>The Global Catalogue of Microorganisms (GCM) 10K type strain sequencing project: providing services to taxonomists for standard genome sequencing and annotation.</title>
        <authorList>
            <consortium name="The Broad Institute Genomics Platform"/>
            <consortium name="The Broad Institute Genome Sequencing Center for Infectious Disease"/>
            <person name="Wu L."/>
            <person name="Ma J."/>
        </authorList>
    </citation>
    <scope>NUCLEOTIDE SEQUENCE [LARGE SCALE GENOMIC DNA]</scope>
    <source>
        <strain evidence="8">CGMCC 1.16275</strain>
    </source>
</reference>
<dbReference type="PANTHER" id="PTHR12917">
    <property type="entry name" value="ASPARTYL PROTEASE DDI-RELATED"/>
    <property type="match status" value="1"/>
</dbReference>
<dbReference type="Proteomes" id="UP001596456">
    <property type="component" value="Unassembled WGS sequence"/>
</dbReference>
<dbReference type="InterPro" id="IPR021109">
    <property type="entry name" value="Peptidase_aspartic_dom_sf"/>
</dbReference>
<dbReference type="RefSeq" id="WP_377360608.1">
    <property type="nucleotide sequence ID" value="NZ_JBHTCM010000026.1"/>
</dbReference>
<feature type="domain" description="Peptidase A2" evidence="6">
    <location>
        <begin position="58"/>
        <end position="141"/>
    </location>
</feature>
<evidence type="ECO:0000259" key="6">
    <source>
        <dbReference type="PROSITE" id="PS50175"/>
    </source>
</evidence>
<evidence type="ECO:0000256" key="3">
    <source>
        <dbReference type="ARBA" id="ARBA00022750"/>
    </source>
</evidence>
<evidence type="ECO:0000313" key="7">
    <source>
        <dbReference type="EMBL" id="MFC7335067.1"/>
    </source>
</evidence>
<dbReference type="GO" id="GO:0008233">
    <property type="term" value="F:peptidase activity"/>
    <property type="evidence" value="ECO:0007669"/>
    <property type="project" value="UniProtKB-KW"/>
</dbReference>
<evidence type="ECO:0000256" key="4">
    <source>
        <dbReference type="ARBA" id="ARBA00022801"/>
    </source>
</evidence>
<evidence type="ECO:0000313" key="8">
    <source>
        <dbReference type="Proteomes" id="UP001596456"/>
    </source>
</evidence>
<feature type="domain" description="Peptidase A2" evidence="6">
    <location>
        <begin position="200"/>
        <end position="213"/>
    </location>
</feature>
<dbReference type="PROSITE" id="PS00141">
    <property type="entry name" value="ASP_PROTEASE"/>
    <property type="match status" value="1"/>
</dbReference>
<protein>
    <submittedName>
        <fullName evidence="7">Aspartyl protease family protein</fullName>
    </submittedName>
</protein>
<keyword evidence="5" id="KW-0732">Signal</keyword>
<dbReference type="InterPro" id="IPR034122">
    <property type="entry name" value="Retropepsin-like_bacterial"/>
</dbReference>
<dbReference type="SUPFAM" id="SSF50630">
    <property type="entry name" value="Acid proteases"/>
    <property type="match status" value="2"/>
</dbReference>
<dbReference type="GO" id="GO:0006508">
    <property type="term" value="P:proteolysis"/>
    <property type="evidence" value="ECO:0007669"/>
    <property type="project" value="UniProtKB-KW"/>
</dbReference>
<dbReference type="InterPro" id="IPR001969">
    <property type="entry name" value="Aspartic_peptidase_AS"/>
</dbReference>
<evidence type="ECO:0000256" key="2">
    <source>
        <dbReference type="ARBA" id="ARBA00022670"/>
    </source>
</evidence>
<gene>
    <name evidence="7" type="ORF">ACFQPS_18010</name>
</gene>
<feature type="signal peptide" evidence="5">
    <location>
        <begin position="1"/>
        <end position="29"/>
    </location>
</feature>
<feature type="chain" id="PRO_5047501472" evidence="5">
    <location>
        <begin position="30"/>
        <end position="340"/>
    </location>
</feature>
<evidence type="ECO:0000256" key="5">
    <source>
        <dbReference type="SAM" id="SignalP"/>
    </source>
</evidence>
<keyword evidence="3" id="KW-0064">Aspartyl protease</keyword>
<proteinExistence type="inferred from homology"/>
<dbReference type="InterPro" id="IPR001995">
    <property type="entry name" value="Peptidase_A2_cat"/>
</dbReference>
<dbReference type="EMBL" id="JBHTCM010000026">
    <property type="protein sequence ID" value="MFC7335067.1"/>
    <property type="molecule type" value="Genomic_DNA"/>
</dbReference>
<keyword evidence="8" id="KW-1185">Reference proteome</keyword>
<dbReference type="Gene3D" id="2.40.70.10">
    <property type="entry name" value="Acid Proteases"/>
    <property type="match status" value="2"/>
</dbReference>
<dbReference type="CDD" id="cd05483">
    <property type="entry name" value="retropepsin_like_bacteria"/>
    <property type="match status" value="2"/>
</dbReference>
<dbReference type="Pfam" id="PF13650">
    <property type="entry name" value="Asp_protease_2"/>
    <property type="match status" value="2"/>
</dbReference>